<dbReference type="GO" id="GO:0008902">
    <property type="term" value="F:hydroxymethylpyrimidine kinase activity"/>
    <property type="evidence" value="ECO:0007669"/>
    <property type="project" value="UniProtKB-EC"/>
</dbReference>
<evidence type="ECO:0000313" key="5">
    <source>
        <dbReference type="Proteomes" id="UP000482578"/>
    </source>
</evidence>
<reference evidence="4 5" key="1">
    <citation type="submission" date="2020-02" db="EMBL/GenBank/DDBJ databases">
        <authorList>
            <person name="Yang Z."/>
        </authorList>
    </citation>
    <scope>NUCLEOTIDE SEQUENCE [LARGE SCALE GENOMIC DNA]</scope>
    <source>
        <strain evidence="4 5">HX-7-9</strain>
    </source>
</reference>
<sequence length="279" mass="29635">MPSPRPAPPIVLTLSAADPSGGAGIQASALTLASLGCHPLSVVTALTVRDSRNVDAVQVVDADFVLDQARMLLEDMPVAAFCVGMTGSAENVAAITEVVTDYPDIPLVFDPVLAGSGEYASAELVDAMRELLIPHATLITPNRAEARHLALNDPDEEDEPEAAEYARRLLALGCEYVLLSGSQDTTSGICNLLYGPHGEIRRDRWQRLPGSYYGAGCTLAAAIAGMVAGGARLPEAVREAQEYTWQALRYAFRPGMGHAIPDRLFWASSDAEDDVSGED</sequence>
<keyword evidence="4" id="KW-0418">Kinase</keyword>
<dbReference type="Pfam" id="PF08543">
    <property type="entry name" value="Phos_pyr_kin"/>
    <property type="match status" value="1"/>
</dbReference>
<accession>A0A6B2KVP9</accession>
<gene>
    <name evidence="4" type="ORF">GZH52_15495</name>
</gene>
<dbReference type="Proteomes" id="UP000482578">
    <property type="component" value="Unassembled WGS sequence"/>
</dbReference>
<keyword evidence="5" id="KW-1185">Reference proteome</keyword>
<comment type="caution">
    <text evidence="4">The sequence shown here is derived from an EMBL/GenBank/DDBJ whole genome shotgun (WGS) entry which is preliminary data.</text>
</comment>
<dbReference type="EC" id="2.7.1.49" evidence="2"/>
<dbReference type="GO" id="GO:0005829">
    <property type="term" value="C:cytosol"/>
    <property type="evidence" value="ECO:0007669"/>
    <property type="project" value="TreeGrafter"/>
</dbReference>
<evidence type="ECO:0000313" key="4">
    <source>
        <dbReference type="EMBL" id="NDV14174.1"/>
    </source>
</evidence>
<proteinExistence type="predicted"/>
<dbReference type="PANTHER" id="PTHR20858:SF17">
    <property type="entry name" value="HYDROXYMETHYLPYRIMIDINE_PHOSPHOMETHYLPYRIMIDINE KINASE THI20-RELATED"/>
    <property type="match status" value="1"/>
</dbReference>
<dbReference type="Gene3D" id="3.40.1190.20">
    <property type="match status" value="1"/>
</dbReference>
<evidence type="ECO:0000256" key="1">
    <source>
        <dbReference type="ARBA" id="ARBA00004948"/>
    </source>
</evidence>
<organism evidence="4 5">
    <name type="scientific">Crenobacter caeni</name>
    <dbReference type="NCBI Taxonomy" id="2705474"/>
    <lineage>
        <taxon>Bacteria</taxon>
        <taxon>Pseudomonadati</taxon>
        <taxon>Pseudomonadota</taxon>
        <taxon>Betaproteobacteria</taxon>
        <taxon>Neisseriales</taxon>
        <taxon>Neisseriaceae</taxon>
        <taxon>Crenobacter</taxon>
    </lineage>
</organism>
<protein>
    <recommendedName>
        <fullName evidence="2">hydroxymethylpyrimidine kinase</fullName>
        <ecNumber evidence="2">2.7.1.49</ecNumber>
    </recommendedName>
</protein>
<dbReference type="AlphaFoldDB" id="A0A6B2KVP9"/>
<evidence type="ECO:0000259" key="3">
    <source>
        <dbReference type="Pfam" id="PF08543"/>
    </source>
</evidence>
<name>A0A6B2KVP9_9NEIS</name>
<dbReference type="RefSeq" id="WP_163317834.1">
    <property type="nucleotide sequence ID" value="NZ_JAAGAA010000017.1"/>
</dbReference>
<dbReference type="UniPathway" id="UPA00060">
    <property type="reaction ID" value="UER00138"/>
</dbReference>
<comment type="pathway">
    <text evidence="1">Cofactor biosynthesis; thiamine diphosphate biosynthesis.</text>
</comment>
<dbReference type="InterPro" id="IPR029056">
    <property type="entry name" value="Ribokinase-like"/>
</dbReference>
<dbReference type="SUPFAM" id="SSF53613">
    <property type="entry name" value="Ribokinase-like"/>
    <property type="match status" value="1"/>
</dbReference>
<dbReference type="PANTHER" id="PTHR20858">
    <property type="entry name" value="PHOSPHOMETHYLPYRIMIDINE KINASE"/>
    <property type="match status" value="1"/>
</dbReference>
<dbReference type="GO" id="GO:0009228">
    <property type="term" value="P:thiamine biosynthetic process"/>
    <property type="evidence" value="ECO:0007669"/>
    <property type="project" value="InterPro"/>
</dbReference>
<feature type="domain" description="Pyridoxamine kinase/Phosphomethylpyrimidine kinase" evidence="3">
    <location>
        <begin position="18"/>
        <end position="259"/>
    </location>
</feature>
<dbReference type="InterPro" id="IPR013749">
    <property type="entry name" value="PM/HMP-P_kinase-1"/>
</dbReference>
<keyword evidence="4" id="KW-0808">Transferase</keyword>
<dbReference type="GO" id="GO:0008972">
    <property type="term" value="F:phosphomethylpyrimidine kinase activity"/>
    <property type="evidence" value="ECO:0007669"/>
    <property type="project" value="InterPro"/>
</dbReference>
<evidence type="ECO:0000256" key="2">
    <source>
        <dbReference type="ARBA" id="ARBA00012135"/>
    </source>
</evidence>
<dbReference type="EMBL" id="JAAGAA010000017">
    <property type="protein sequence ID" value="NDV14174.1"/>
    <property type="molecule type" value="Genomic_DNA"/>
</dbReference>
<dbReference type="GO" id="GO:0009229">
    <property type="term" value="P:thiamine diphosphate biosynthetic process"/>
    <property type="evidence" value="ECO:0007669"/>
    <property type="project" value="UniProtKB-UniPathway"/>
</dbReference>
<dbReference type="CDD" id="cd01169">
    <property type="entry name" value="HMPP_kinase"/>
    <property type="match status" value="1"/>
</dbReference>
<dbReference type="InterPro" id="IPR004399">
    <property type="entry name" value="HMP/HMP-P_kinase_dom"/>
</dbReference>